<proteinExistence type="predicted"/>
<gene>
    <name evidence="1" type="ORF">NA57DRAFT_38318</name>
</gene>
<evidence type="ECO:0000313" key="2">
    <source>
        <dbReference type="Proteomes" id="UP000799772"/>
    </source>
</evidence>
<accession>A0A9P4M9U5</accession>
<organism evidence="1 2">
    <name type="scientific">Rhizodiscina lignyota</name>
    <dbReference type="NCBI Taxonomy" id="1504668"/>
    <lineage>
        <taxon>Eukaryota</taxon>
        <taxon>Fungi</taxon>
        <taxon>Dikarya</taxon>
        <taxon>Ascomycota</taxon>
        <taxon>Pezizomycotina</taxon>
        <taxon>Dothideomycetes</taxon>
        <taxon>Pleosporomycetidae</taxon>
        <taxon>Aulographales</taxon>
        <taxon>Rhizodiscinaceae</taxon>
        <taxon>Rhizodiscina</taxon>
    </lineage>
</organism>
<dbReference type="EMBL" id="ML978125">
    <property type="protein sequence ID" value="KAF2099732.1"/>
    <property type="molecule type" value="Genomic_DNA"/>
</dbReference>
<comment type="caution">
    <text evidence="1">The sequence shown here is derived from an EMBL/GenBank/DDBJ whole genome shotgun (WGS) entry which is preliminary data.</text>
</comment>
<feature type="non-terminal residue" evidence="1">
    <location>
        <position position="434"/>
    </location>
</feature>
<sequence>MPKERVSFDGHSTYLNGRFASPEQVDYHSDEYWAKRRLCPSHLLVHDVVLQPGSSEASTAPTMLEMQEKLSSSFLPALKMRHWLAMNLKPDAMTANRQEQHRLKNIAIEYGWMHALRLEKEDLSPEEGGAVTQCRWIHVSSKFSEYLEGALLALTSSETAPSESMFAFRELENCIHQNERFSKHGRYFTPFFQSLGRHSTPDRPYPLLMSVPFLDWSVDGPAPPLRFQVDPREGYQSSRSSAHLLRSILEYFYRLEDTNDREHKQVFNRHKPWSTDRDLDLKVRRWYGHYPTALNVDELWILAVDERHIVTFSSNQSWKSRWPPLQLPSRIAEVSFRGIRNTLLLSEQSHEYTALMHVIASLSGAVGILHRSFWTDIPLCLTDRYAGYLSHLQYRLYRAPSTKLVMDLLQVQEELNIILQITHQQSDLITDIQS</sequence>
<keyword evidence="2" id="KW-1185">Reference proteome</keyword>
<name>A0A9P4M9U5_9PEZI</name>
<protein>
    <submittedName>
        <fullName evidence="1">Uncharacterized protein</fullName>
    </submittedName>
</protein>
<dbReference type="OrthoDB" id="5430750at2759"/>
<reference evidence="1" key="1">
    <citation type="journal article" date="2020" name="Stud. Mycol.">
        <title>101 Dothideomycetes genomes: a test case for predicting lifestyles and emergence of pathogens.</title>
        <authorList>
            <person name="Haridas S."/>
            <person name="Albert R."/>
            <person name="Binder M."/>
            <person name="Bloem J."/>
            <person name="Labutti K."/>
            <person name="Salamov A."/>
            <person name="Andreopoulos B."/>
            <person name="Baker S."/>
            <person name="Barry K."/>
            <person name="Bills G."/>
            <person name="Bluhm B."/>
            <person name="Cannon C."/>
            <person name="Castanera R."/>
            <person name="Culley D."/>
            <person name="Daum C."/>
            <person name="Ezra D."/>
            <person name="Gonzalez J."/>
            <person name="Henrissat B."/>
            <person name="Kuo A."/>
            <person name="Liang C."/>
            <person name="Lipzen A."/>
            <person name="Lutzoni F."/>
            <person name="Magnuson J."/>
            <person name="Mondo S."/>
            <person name="Nolan M."/>
            <person name="Ohm R."/>
            <person name="Pangilinan J."/>
            <person name="Park H.-J."/>
            <person name="Ramirez L."/>
            <person name="Alfaro M."/>
            <person name="Sun H."/>
            <person name="Tritt A."/>
            <person name="Yoshinaga Y."/>
            <person name="Zwiers L.-H."/>
            <person name="Turgeon B."/>
            <person name="Goodwin S."/>
            <person name="Spatafora J."/>
            <person name="Crous P."/>
            <person name="Grigoriev I."/>
        </authorList>
    </citation>
    <scope>NUCLEOTIDE SEQUENCE</scope>
    <source>
        <strain evidence="1">CBS 133067</strain>
    </source>
</reference>
<evidence type="ECO:0000313" key="1">
    <source>
        <dbReference type="EMBL" id="KAF2099732.1"/>
    </source>
</evidence>
<dbReference type="Proteomes" id="UP000799772">
    <property type="component" value="Unassembled WGS sequence"/>
</dbReference>
<dbReference type="AlphaFoldDB" id="A0A9P4M9U5"/>